<sequence>MPWAQFRFMPTAPIPAHHIHAACDGLKPYHNFLESIPPLDTIKDLQTLSAGYPMQRSPGDVTNVSGCSRGNANIPRIHHHIHRTRPEECSVGVVGREHDVVVPGGGGARHRLTKREVVGCSVSLDTSSKRCASTIETRRSDTRSMTFAGQDGLTDAREALNAQLTPVSYLPTNIAPPAPHMLPYISPGALQMKHPVTAVKLNPKLAVLVAPIHLSTAPSTSTVVLVVTVAMPVVIARRLRQTSRLASFHRCLSLRRGHCKKRAVEASVDGRVKCSAEGVEKVVRERALAKTFHRTRLTLLSHHPHPPAVVFVHRSPEVEVGWHFCGCCRCVGVGCMMQGWLEEKWGVWCNAMVVTALQAVGGGGWSGGEVGAGGGETSCAGRTGRRTDGTRNRTQDGENEVRMKNTVDSTRKSKEEQENVAGIVARVRTRNTPGS</sequence>
<reference evidence="2 3" key="1">
    <citation type="submission" date="2020-07" db="EMBL/GenBank/DDBJ databases">
        <title>Comparative genomics of pyrophilous fungi reveals a link between fire events and developmental genes.</title>
        <authorList>
            <consortium name="DOE Joint Genome Institute"/>
            <person name="Steindorff A.S."/>
            <person name="Carver A."/>
            <person name="Calhoun S."/>
            <person name="Stillman K."/>
            <person name="Liu H."/>
            <person name="Lipzen A."/>
            <person name="Pangilinan J."/>
            <person name="Labutti K."/>
            <person name="Bruns T.D."/>
            <person name="Grigoriev I.V."/>
        </authorList>
    </citation>
    <scope>NUCLEOTIDE SEQUENCE [LARGE SCALE GENOMIC DNA]</scope>
    <source>
        <strain evidence="2 3">CBS 144469</strain>
    </source>
</reference>
<dbReference type="AlphaFoldDB" id="A0A8H6HGB6"/>
<feature type="compositionally biased region" description="Basic and acidic residues" evidence="1">
    <location>
        <begin position="385"/>
        <end position="417"/>
    </location>
</feature>
<name>A0A8H6HGB6_9AGAR</name>
<protein>
    <submittedName>
        <fullName evidence="2">Uncharacterized protein</fullName>
    </submittedName>
</protein>
<organism evidence="2 3">
    <name type="scientific">Ephemerocybe angulata</name>
    <dbReference type="NCBI Taxonomy" id="980116"/>
    <lineage>
        <taxon>Eukaryota</taxon>
        <taxon>Fungi</taxon>
        <taxon>Dikarya</taxon>
        <taxon>Basidiomycota</taxon>
        <taxon>Agaricomycotina</taxon>
        <taxon>Agaricomycetes</taxon>
        <taxon>Agaricomycetidae</taxon>
        <taxon>Agaricales</taxon>
        <taxon>Agaricineae</taxon>
        <taxon>Psathyrellaceae</taxon>
        <taxon>Ephemerocybe</taxon>
    </lineage>
</organism>
<evidence type="ECO:0000313" key="2">
    <source>
        <dbReference type="EMBL" id="KAF6745811.1"/>
    </source>
</evidence>
<accession>A0A8H6HGB6</accession>
<evidence type="ECO:0000313" key="3">
    <source>
        <dbReference type="Proteomes" id="UP000521943"/>
    </source>
</evidence>
<comment type="caution">
    <text evidence="2">The sequence shown here is derived from an EMBL/GenBank/DDBJ whole genome shotgun (WGS) entry which is preliminary data.</text>
</comment>
<dbReference type="EMBL" id="JACGCI010000099">
    <property type="protein sequence ID" value="KAF6745811.1"/>
    <property type="molecule type" value="Genomic_DNA"/>
</dbReference>
<proteinExistence type="predicted"/>
<keyword evidence="3" id="KW-1185">Reference proteome</keyword>
<evidence type="ECO:0000256" key="1">
    <source>
        <dbReference type="SAM" id="MobiDB-lite"/>
    </source>
</evidence>
<gene>
    <name evidence="2" type="ORF">DFP72DRAFT_1153476</name>
</gene>
<dbReference type="Proteomes" id="UP000521943">
    <property type="component" value="Unassembled WGS sequence"/>
</dbReference>
<feature type="region of interest" description="Disordered" evidence="1">
    <location>
        <begin position="371"/>
        <end position="421"/>
    </location>
</feature>